<dbReference type="PANTHER" id="PTHR47447">
    <property type="entry name" value="OS03G0856100 PROTEIN"/>
    <property type="match status" value="1"/>
</dbReference>
<dbReference type="PANTHER" id="PTHR47447:SF17">
    <property type="entry name" value="OS12G0638900 PROTEIN"/>
    <property type="match status" value="1"/>
</dbReference>
<dbReference type="Gene3D" id="1.25.40.10">
    <property type="entry name" value="Tetratricopeptide repeat domain"/>
    <property type="match status" value="1"/>
</dbReference>
<proteinExistence type="predicted"/>
<comment type="caution">
    <text evidence="2">The sequence shown here is derived from an EMBL/GenBank/DDBJ whole genome shotgun (WGS) entry which is preliminary data.</text>
</comment>
<evidence type="ECO:0008006" key="4">
    <source>
        <dbReference type="Google" id="ProtNLM"/>
    </source>
</evidence>
<accession>A0A813I0E8</accession>
<sequence length="237" mass="24252">MGSRGAARALNGAGLSSKQRTALAAEFGRRAEWAAAIALIDAAWLRGEEVHAATCGAAVGSCQAGARWQHALGLLTAMGQQRGRANAACLLLGIGACGRESQWQQALAALSPVLPMPCDSTGFAMPMPEPDAACFNAAVAACARGAAWAAALATVAWMVVRRVQPTAVSLNSAISAAEKASQWSWSLELLTRGPKMLSLPGRDTVGVNAAMSACGRASQEAVGAFATAIWFNAALAM</sequence>
<evidence type="ECO:0000256" key="1">
    <source>
        <dbReference type="ARBA" id="ARBA00022737"/>
    </source>
</evidence>
<dbReference type="Proteomes" id="UP000626109">
    <property type="component" value="Unassembled WGS sequence"/>
</dbReference>
<dbReference type="AlphaFoldDB" id="A0A813I0E8"/>
<dbReference type="EMBL" id="CAJNNW010003059">
    <property type="protein sequence ID" value="CAE8644991.1"/>
    <property type="molecule type" value="Genomic_DNA"/>
</dbReference>
<reference evidence="2" key="1">
    <citation type="submission" date="2021-02" db="EMBL/GenBank/DDBJ databases">
        <authorList>
            <person name="Dougan E. K."/>
            <person name="Rhodes N."/>
            <person name="Thang M."/>
            <person name="Chan C."/>
        </authorList>
    </citation>
    <scope>NUCLEOTIDE SEQUENCE</scope>
</reference>
<evidence type="ECO:0000313" key="2">
    <source>
        <dbReference type="EMBL" id="CAE8644991.1"/>
    </source>
</evidence>
<protein>
    <recommendedName>
        <fullName evidence="4">Pentatricopeptide repeat-containing protein, chloroplastic</fullName>
    </recommendedName>
</protein>
<name>A0A813I0E8_POLGL</name>
<gene>
    <name evidence="2" type="ORF">PGLA2088_LOCUS3528</name>
</gene>
<keyword evidence="1" id="KW-0677">Repeat</keyword>
<dbReference type="InterPro" id="IPR011990">
    <property type="entry name" value="TPR-like_helical_dom_sf"/>
</dbReference>
<organism evidence="2 3">
    <name type="scientific">Polarella glacialis</name>
    <name type="common">Dinoflagellate</name>
    <dbReference type="NCBI Taxonomy" id="89957"/>
    <lineage>
        <taxon>Eukaryota</taxon>
        <taxon>Sar</taxon>
        <taxon>Alveolata</taxon>
        <taxon>Dinophyceae</taxon>
        <taxon>Suessiales</taxon>
        <taxon>Suessiaceae</taxon>
        <taxon>Polarella</taxon>
    </lineage>
</organism>
<evidence type="ECO:0000313" key="3">
    <source>
        <dbReference type="Proteomes" id="UP000626109"/>
    </source>
</evidence>